<feature type="active site" description="5-glutamyl coenzyme A thioester intermediate" evidence="5">
    <location>
        <position position="302"/>
    </location>
</feature>
<evidence type="ECO:0000313" key="6">
    <source>
        <dbReference type="EMBL" id="CDU00221.1"/>
    </source>
</evidence>
<comment type="function">
    <text evidence="4">CoA transferase having broad substrate specificity for short-chain acyl-CoA thioesters with the activity decreasing when the length of the carboxylic acid chain exceeds four carbons.</text>
</comment>
<dbReference type="InterPro" id="IPR012791">
    <property type="entry name" value="3-oxoacid_CoA-transf_B"/>
</dbReference>
<name>A0AA87C3W6_9VIBR</name>
<evidence type="ECO:0000313" key="7">
    <source>
        <dbReference type="Proteomes" id="UP000041625"/>
    </source>
</evidence>
<dbReference type="EC" id="2.8.3.8" evidence="4"/>
<dbReference type="InterPro" id="IPR014388">
    <property type="entry name" value="3-oxoacid_CoA-transferase"/>
</dbReference>
<dbReference type="Gene3D" id="3.40.1080.10">
    <property type="entry name" value="Glutaconate Coenzyme A-transferase"/>
    <property type="match status" value="2"/>
</dbReference>
<dbReference type="GO" id="GO:0046952">
    <property type="term" value="P:ketone body catabolic process"/>
    <property type="evidence" value="ECO:0007669"/>
    <property type="project" value="InterPro"/>
</dbReference>
<dbReference type="Proteomes" id="UP000041625">
    <property type="component" value="Unassembled WGS sequence"/>
</dbReference>
<dbReference type="PANTHER" id="PTHR13707">
    <property type="entry name" value="KETOACID-COENZYME A TRANSFERASE"/>
    <property type="match status" value="1"/>
</dbReference>
<comment type="similarity">
    <text evidence="2 4">Belongs to the 3-oxoacid CoA-transferase family.</text>
</comment>
<comment type="caution">
    <text evidence="6">The sequence shown here is derived from an EMBL/GenBank/DDBJ whole genome shotgun (WGS) entry which is preliminary data.</text>
</comment>
<comment type="catalytic activity">
    <reaction evidence="4">
        <text>an acyl-CoA + acetate = a carboxylate + acetyl-CoA</text>
        <dbReference type="Rhea" id="RHEA:13381"/>
        <dbReference type="ChEBI" id="CHEBI:29067"/>
        <dbReference type="ChEBI" id="CHEBI:30089"/>
        <dbReference type="ChEBI" id="CHEBI:57288"/>
        <dbReference type="ChEBI" id="CHEBI:58342"/>
        <dbReference type="EC" id="2.8.3.8"/>
    </reaction>
</comment>
<dbReference type="SUPFAM" id="SSF100950">
    <property type="entry name" value="NagB/RpiA/CoA transferase-like"/>
    <property type="match status" value="2"/>
</dbReference>
<dbReference type="InterPro" id="IPR037171">
    <property type="entry name" value="NagB/RpiA_transferase-like"/>
</dbReference>
<evidence type="ECO:0000256" key="4">
    <source>
        <dbReference type="PIRNR" id="PIRNR000858"/>
    </source>
</evidence>
<dbReference type="Pfam" id="PF01144">
    <property type="entry name" value="CoA_trans"/>
    <property type="match status" value="2"/>
</dbReference>
<sequence length="468" mass="49177">MHYVCGCRARYSNYFGSSMKQVALISAEEAAAKVQVGDTLLVGGFGMTGNPVQLVHALAESPETNQLTYVGNNVGEIGLGGGRLLRNGQLKKAIGSFFTSNREAVVAAQKGEIETELLPQGTLAEAIRAGGAGIGGFFTPTSAGTLLAQGRESKTLKGKEQIFQESIIGDVAFIRAWKADTAGNLQYRLTERNFNPLMATAAKVVIAEVQEIVAEGELDPDQIHTPGCFVDYLVNIPLSEEALGSSANVANSDKLVSEERMNMARAALAELKSGDLVNLGIGIPTLVADLITPDHGIILHSENGMVGVGPEPKSGGAMDYPVNAGKIPVTALPGSSYFDSADSFGMIRGSHVDAAIMGGLQVDAQGNLANWAVPGKPLLGVGGAMDLANGARRLIVTMTHTDKEGNSKLVERCNLPVTAIDSVSVIITDLAVFHRSEGKWCLTSLMPGVSLDEVLENTEMAFEVALKP</sequence>
<dbReference type="PIRSF" id="PIRSF000858">
    <property type="entry name" value="SCOT-t"/>
    <property type="match status" value="1"/>
</dbReference>
<evidence type="ECO:0000256" key="2">
    <source>
        <dbReference type="ARBA" id="ARBA00007154"/>
    </source>
</evidence>
<organism evidence="6 7">
    <name type="scientific">Vibrio coralliirubri</name>
    <dbReference type="NCBI Taxonomy" id="1516159"/>
    <lineage>
        <taxon>Bacteria</taxon>
        <taxon>Pseudomonadati</taxon>
        <taxon>Pseudomonadota</taxon>
        <taxon>Gammaproteobacteria</taxon>
        <taxon>Vibrionales</taxon>
        <taxon>Vibrionaceae</taxon>
        <taxon>Vibrio</taxon>
    </lineage>
</organism>
<dbReference type="EMBL" id="CCKJ01000234">
    <property type="protein sequence ID" value="CDU00221.1"/>
    <property type="molecule type" value="Genomic_DNA"/>
</dbReference>
<dbReference type="GO" id="GO:0008775">
    <property type="term" value="F:acetate CoA-transferase activity"/>
    <property type="evidence" value="ECO:0007669"/>
    <property type="project" value="UniProtKB-EC"/>
</dbReference>
<dbReference type="NCBIfam" id="TIGR02429">
    <property type="entry name" value="pcaI_scoA_fam"/>
    <property type="match status" value="1"/>
</dbReference>
<accession>A0AA87C3W6</accession>
<dbReference type="InterPro" id="IPR012792">
    <property type="entry name" value="3-oxoacid_CoA-transf_A"/>
</dbReference>
<evidence type="ECO:0000256" key="1">
    <source>
        <dbReference type="ARBA" id="ARBA00007047"/>
    </source>
</evidence>
<dbReference type="NCBIfam" id="TIGR02428">
    <property type="entry name" value="pcaJ_scoB_fam"/>
    <property type="match status" value="1"/>
</dbReference>
<keyword evidence="7" id="KW-1185">Reference proteome</keyword>
<proteinExistence type="inferred from homology"/>
<dbReference type="PANTHER" id="PTHR13707:SF57">
    <property type="entry name" value="SUCCINYL-COA:3-KETOACID COENZYME A TRANSFERASE SUBUNIT B-RELATED"/>
    <property type="match status" value="1"/>
</dbReference>
<dbReference type="InterPro" id="IPR004165">
    <property type="entry name" value="CoA_trans_fam_I"/>
</dbReference>
<keyword evidence="3 4" id="KW-0808">Transferase</keyword>
<reference evidence="6 7" key="1">
    <citation type="submission" date="2014-06" db="EMBL/GenBank/DDBJ databases">
        <authorList>
            <person name="Le Roux F."/>
        </authorList>
    </citation>
    <scope>NUCLEOTIDE SEQUENCE [LARGE SCALE GENOMIC DNA]</scope>
    <source>
        <strain evidence="6 7">J2-31</strain>
    </source>
</reference>
<evidence type="ECO:0000256" key="5">
    <source>
        <dbReference type="PIRSR" id="PIRSR000858-1"/>
    </source>
</evidence>
<gene>
    <name evidence="6" type="primary">oxct</name>
    <name evidence="6" type="ORF">VCR31J2_80037</name>
</gene>
<evidence type="ECO:0000256" key="3">
    <source>
        <dbReference type="ARBA" id="ARBA00022679"/>
    </source>
</evidence>
<protein>
    <recommendedName>
        <fullName evidence="4">Acetate CoA-transferase YdiF</fullName>
        <ecNumber evidence="4">2.8.3.8</ecNumber>
    </recommendedName>
</protein>
<dbReference type="SMART" id="SM00882">
    <property type="entry name" value="CoA_trans"/>
    <property type="match status" value="2"/>
</dbReference>
<comment type="similarity">
    <text evidence="1">Belongs to the 3-oxoacid CoA-transferase subunit B family.</text>
</comment>
<dbReference type="AlphaFoldDB" id="A0AA87C3W6"/>